<sequence>MIETPSGREFLKFPLKEAHNLVRDLMTPNPWIYWLDFLFHISLGWAAFVVVLATPLFSAWQVSALVVATFAFYRAAIFIHELAHLKKGTFKLFRFIWNLICGIPLLIPSFTYDGVHSDHHKPDVYGTARDGEYVPFATLRPAAMVGYVMLSFIIPVFFIIRFLLLTPLSYLIPSLRKFVWERASSLTIDMNYKREANAIRNDTHWRVQEFAAFVFITAVVGCIALGLLTYKVLVYWYIIAMFIFFMNSLRTLSAHAYRNPADHRMEFAEQYLDSVNVPGNLLITGLWAPVGLRYHATHHLFMSMPYHNLGKAQHRLVNGLSDNTLYLTTVRTSMWDALRRIWAEAAAASSSRNDAASNHESMNQASNLPSGNTTTLRDGLSER</sequence>
<evidence type="ECO:0000259" key="3">
    <source>
        <dbReference type="Pfam" id="PF00487"/>
    </source>
</evidence>
<evidence type="ECO:0000256" key="1">
    <source>
        <dbReference type="SAM" id="MobiDB-lite"/>
    </source>
</evidence>
<dbReference type="Pfam" id="PF00487">
    <property type="entry name" value="FA_desaturase"/>
    <property type="match status" value="1"/>
</dbReference>
<dbReference type="RefSeq" id="WP_090825604.1">
    <property type="nucleotide sequence ID" value="NZ_FOBH01000001.1"/>
</dbReference>
<accession>A0A1H7FMF6</accession>
<proteinExistence type="predicted"/>
<organism evidence="4 5">
    <name type="scientific">Nitrosovibrio tenuis</name>
    <dbReference type="NCBI Taxonomy" id="1233"/>
    <lineage>
        <taxon>Bacteria</taxon>
        <taxon>Pseudomonadati</taxon>
        <taxon>Pseudomonadota</taxon>
        <taxon>Betaproteobacteria</taxon>
        <taxon>Nitrosomonadales</taxon>
        <taxon>Nitrosomonadaceae</taxon>
        <taxon>Nitrosovibrio</taxon>
    </lineage>
</organism>
<keyword evidence="2" id="KW-0472">Membrane</keyword>
<keyword evidence="2" id="KW-1133">Transmembrane helix</keyword>
<keyword evidence="2" id="KW-0812">Transmembrane</keyword>
<dbReference type="AlphaFoldDB" id="A0A1H7FMF6"/>
<feature type="transmembrane region" description="Helical" evidence="2">
    <location>
        <begin position="92"/>
        <end position="112"/>
    </location>
</feature>
<evidence type="ECO:0000256" key="2">
    <source>
        <dbReference type="SAM" id="Phobius"/>
    </source>
</evidence>
<dbReference type="GO" id="GO:0006629">
    <property type="term" value="P:lipid metabolic process"/>
    <property type="evidence" value="ECO:0007669"/>
    <property type="project" value="InterPro"/>
</dbReference>
<dbReference type="CDD" id="cd01060">
    <property type="entry name" value="Membrane-FADS-like"/>
    <property type="match status" value="1"/>
</dbReference>
<dbReference type="STRING" id="1233.SAMN05216387_10133"/>
<feature type="transmembrane region" description="Helical" evidence="2">
    <location>
        <begin position="59"/>
        <end position="80"/>
    </location>
</feature>
<feature type="compositionally biased region" description="Polar residues" evidence="1">
    <location>
        <begin position="358"/>
        <end position="376"/>
    </location>
</feature>
<dbReference type="EMBL" id="FOBH01000001">
    <property type="protein sequence ID" value="SEK27148.1"/>
    <property type="molecule type" value="Genomic_DNA"/>
</dbReference>
<name>A0A1H7FMF6_9PROT</name>
<dbReference type="Proteomes" id="UP000198620">
    <property type="component" value="Unassembled WGS sequence"/>
</dbReference>
<protein>
    <submittedName>
        <fullName evidence="4">Fatty acid desaturase</fullName>
    </submittedName>
</protein>
<reference evidence="4 5" key="1">
    <citation type="submission" date="2016-10" db="EMBL/GenBank/DDBJ databases">
        <authorList>
            <person name="de Groot N.N."/>
        </authorList>
    </citation>
    <scope>NUCLEOTIDE SEQUENCE [LARGE SCALE GENOMIC DNA]</scope>
    <source>
        <strain evidence="4 5">Nv1</strain>
    </source>
</reference>
<feature type="transmembrane region" description="Helical" evidence="2">
    <location>
        <begin position="234"/>
        <end position="257"/>
    </location>
</feature>
<dbReference type="OrthoDB" id="9792534at2"/>
<feature type="transmembrane region" description="Helical" evidence="2">
    <location>
        <begin position="31"/>
        <end position="53"/>
    </location>
</feature>
<gene>
    <name evidence="4" type="ORF">SAMN05216387_10133</name>
</gene>
<evidence type="ECO:0000313" key="5">
    <source>
        <dbReference type="Proteomes" id="UP000198620"/>
    </source>
</evidence>
<feature type="domain" description="Fatty acid desaturase" evidence="3">
    <location>
        <begin position="59"/>
        <end position="323"/>
    </location>
</feature>
<keyword evidence="5" id="KW-1185">Reference proteome</keyword>
<evidence type="ECO:0000313" key="4">
    <source>
        <dbReference type="EMBL" id="SEK27148.1"/>
    </source>
</evidence>
<feature type="region of interest" description="Disordered" evidence="1">
    <location>
        <begin position="353"/>
        <end position="383"/>
    </location>
</feature>
<feature type="transmembrane region" description="Helical" evidence="2">
    <location>
        <begin position="210"/>
        <end position="228"/>
    </location>
</feature>
<dbReference type="InterPro" id="IPR005804">
    <property type="entry name" value="FA_desaturase_dom"/>
</dbReference>
<feature type="transmembrane region" description="Helical" evidence="2">
    <location>
        <begin position="144"/>
        <end position="172"/>
    </location>
</feature>